<organism evidence="1 2">
    <name type="scientific">Bacillus badius</name>
    <dbReference type="NCBI Taxonomy" id="1455"/>
    <lineage>
        <taxon>Bacteria</taxon>
        <taxon>Bacillati</taxon>
        <taxon>Bacillota</taxon>
        <taxon>Bacilli</taxon>
        <taxon>Bacillales</taxon>
        <taxon>Bacillaceae</taxon>
        <taxon>Pseudobacillus</taxon>
    </lineage>
</organism>
<dbReference type="EMBL" id="JXLP01000009">
    <property type="protein sequence ID" value="KIL78335.1"/>
    <property type="molecule type" value="Genomic_DNA"/>
</dbReference>
<dbReference type="InterPro" id="IPR002347">
    <property type="entry name" value="SDR_fam"/>
</dbReference>
<dbReference type="PRINTS" id="PR00081">
    <property type="entry name" value="GDHRDH"/>
</dbReference>
<name>A0ABR5AUC0_BACBA</name>
<dbReference type="Gene3D" id="3.40.50.720">
    <property type="entry name" value="NAD(P)-binding Rossmann-like Domain"/>
    <property type="match status" value="1"/>
</dbReference>
<protein>
    <submittedName>
        <fullName evidence="1">Oxidoreductase ucpA</fullName>
    </submittedName>
</protein>
<keyword evidence="2" id="KW-1185">Reference proteome</keyword>
<dbReference type="Pfam" id="PF13561">
    <property type="entry name" value="adh_short_C2"/>
    <property type="match status" value="1"/>
</dbReference>
<dbReference type="Proteomes" id="UP000031982">
    <property type="component" value="Unassembled WGS sequence"/>
</dbReference>
<dbReference type="PANTHER" id="PTHR42820:SF1">
    <property type="entry name" value="SHORT-CHAIN DEHYDROGENASE_REDUCTASE FAMILY PROTEIN"/>
    <property type="match status" value="1"/>
</dbReference>
<accession>A0ABR5AUC0</accession>
<comment type="caution">
    <text evidence="1">The sequence shown here is derived from an EMBL/GenBank/DDBJ whole genome shotgun (WGS) entry which is preliminary data.</text>
</comment>
<proteinExistence type="predicted"/>
<dbReference type="NCBIfam" id="NF005559">
    <property type="entry name" value="PRK07231.1"/>
    <property type="match status" value="1"/>
</dbReference>
<sequence length="290" mass="30839">MGEMNDIKQPQQQAYHKGVTGMKRVEGKVALVTGGASGIGLSAATLMAKEGAKVVIADFNVEGAKEAAENIKKQGGEATAVFLDAGKEDSIKAAVDFTVENYGTITVLFNNVGSTNLQKDLDVVNIDLEEWDRLMNINTKSVLLGSRFAIPHMIKAGGGSIINTASMAAFAGDSLRSAYGASKAAVVNLTRYIAAQYGKENIRCNAVAPGLILTPAAKQSMPEAVLDIFSKFNALPYHGEADDIGYTVLFLASDESKFITGQTIQVEGGHYMGNPSIADFNEFMEQSRSK</sequence>
<dbReference type="PRINTS" id="PR00080">
    <property type="entry name" value="SDRFAMILY"/>
</dbReference>
<dbReference type="PANTHER" id="PTHR42820">
    <property type="entry name" value="SHORT-CHAIN DEHYDROGENASE REDUCTASE"/>
    <property type="match status" value="1"/>
</dbReference>
<reference evidence="1 2" key="1">
    <citation type="submission" date="2015-01" db="EMBL/GenBank/DDBJ databases">
        <title>Genome Assembly of Bacillus badius MTCC 1458.</title>
        <authorList>
            <person name="Verma A."/>
            <person name="Khatri I."/>
            <person name="Mual P."/>
            <person name="Subramanian S."/>
            <person name="Krishnamurthi S."/>
        </authorList>
    </citation>
    <scope>NUCLEOTIDE SEQUENCE [LARGE SCALE GENOMIC DNA]</scope>
    <source>
        <strain evidence="1 2">MTCC 1458</strain>
    </source>
</reference>
<gene>
    <name evidence="1" type="ORF">SD77_4015</name>
</gene>
<dbReference type="SUPFAM" id="SSF51735">
    <property type="entry name" value="NAD(P)-binding Rossmann-fold domains"/>
    <property type="match status" value="1"/>
</dbReference>
<evidence type="ECO:0000313" key="1">
    <source>
        <dbReference type="EMBL" id="KIL78335.1"/>
    </source>
</evidence>
<dbReference type="CDD" id="cd05233">
    <property type="entry name" value="SDR_c"/>
    <property type="match status" value="1"/>
</dbReference>
<dbReference type="InterPro" id="IPR036291">
    <property type="entry name" value="NAD(P)-bd_dom_sf"/>
</dbReference>
<evidence type="ECO:0000313" key="2">
    <source>
        <dbReference type="Proteomes" id="UP000031982"/>
    </source>
</evidence>